<reference evidence="2" key="1">
    <citation type="submission" date="2021-01" db="EMBL/GenBank/DDBJ databases">
        <authorList>
            <person name="Li R."/>
            <person name="Bekaert M."/>
        </authorList>
    </citation>
    <scope>NUCLEOTIDE SEQUENCE</scope>
    <source>
        <strain evidence="2">Farmed</strain>
    </source>
</reference>
<evidence type="ECO:0000256" key="1">
    <source>
        <dbReference type="SAM" id="Phobius"/>
    </source>
</evidence>
<dbReference type="Proteomes" id="UP000597762">
    <property type="component" value="Unassembled WGS sequence"/>
</dbReference>
<keyword evidence="1" id="KW-0472">Membrane</keyword>
<evidence type="ECO:0000313" key="3">
    <source>
        <dbReference type="Proteomes" id="UP000597762"/>
    </source>
</evidence>
<comment type="caution">
    <text evidence="2">The sequence shown here is derived from an EMBL/GenBank/DDBJ whole genome shotgun (WGS) entry which is preliminary data.</text>
</comment>
<proteinExistence type="predicted"/>
<protein>
    <submittedName>
        <fullName evidence="2">OLFR</fullName>
    </submittedName>
</protein>
<accession>A0A812D4D6</accession>
<keyword evidence="3" id="KW-1185">Reference proteome</keyword>
<gene>
    <name evidence="2" type="ORF">SPHA_47172</name>
</gene>
<sequence length="159" mass="18242">MEKCLQKSLDFGEKKVLCNYSHITASIHFLYSNLFFLTFQTLLLFLCIISPSLFTSYIPNTSSFSYFYLPPSLPPFLLCLYSLHCYVITTLPVMLSNDFCFLYFASIVSNSSFPSLYFIPLSFQLLLPTYFLLNISSISPLTHSHSGNTHLYSFTSFFS</sequence>
<feature type="transmembrane region" description="Helical" evidence="1">
    <location>
        <begin position="34"/>
        <end position="54"/>
    </location>
</feature>
<keyword evidence="1" id="KW-0812">Transmembrane</keyword>
<organism evidence="2 3">
    <name type="scientific">Acanthosepion pharaonis</name>
    <name type="common">Pharaoh cuttlefish</name>
    <name type="synonym">Sepia pharaonis</name>
    <dbReference type="NCBI Taxonomy" id="158019"/>
    <lineage>
        <taxon>Eukaryota</taxon>
        <taxon>Metazoa</taxon>
        <taxon>Spiralia</taxon>
        <taxon>Lophotrochozoa</taxon>
        <taxon>Mollusca</taxon>
        <taxon>Cephalopoda</taxon>
        <taxon>Coleoidea</taxon>
        <taxon>Decapodiformes</taxon>
        <taxon>Sepiida</taxon>
        <taxon>Sepiina</taxon>
        <taxon>Sepiidae</taxon>
        <taxon>Acanthosepion</taxon>
    </lineage>
</organism>
<name>A0A812D4D6_ACAPH</name>
<dbReference type="EMBL" id="CAHIKZ030002545">
    <property type="protein sequence ID" value="CAE1288513.1"/>
    <property type="molecule type" value="Genomic_DNA"/>
</dbReference>
<dbReference type="AlphaFoldDB" id="A0A812D4D6"/>
<evidence type="ECO:0000313" key="2">
    <source>
        <dbReference type="EMBL" id="CAE1288513.1"/>
    </source>
</evidence>
<feature type="transmembrane region" description="Helical" evidence="1">
    <location>
        <begin position="75"/>
        <end position="95"/>
    </location>
</feature>
<keyword evidence="1" id="KW-1133">Transmembrane helix</keyword>